<comment type="caution">
    <text evidence="3">The sequence shown here is derived from an EMBL/GenBank/DDBJ whole genome shotgun (WGS) entry which is preliminary data.</text>
</comment>
<reference evidence="3 4" key="1">
    <citation type="submission" date="2017-09" db="EMBL/GenBank/DDBJ databases">
        <title>Large-scale bioinformatics analysis of Bacillus genomes uncovers conserved roles of natural products in bacterial physiology.</title>
        <authorList>
            <consortium name="Agbiome Team Llc"/>
            <person name="Bleich R.M."/>
            <person name="Grubbs K.J."/>
            <person name="Santa Maria K.C."/>
            <person name="Allen S.E."/>
            <person name="Farag S."/>
            <person name="Shank E.A."/>
            <person name="Bowers A."/>
        </authorList>
    </citation>
    <scope>NUCLEOTIDE SEQUENCE [LARGE SCALE GENOMIC DNA]</scope>
    <source>
        <strain evidence="3 4">AFS021349</strain>
    </source>
</reference>
<evidence type="ECO:0000313" key="4">
    <source>
        <dbReference type="Proteomes" id="UP000220841"/>
    </source>
</evidence>
<comment type="function">
    <text evidence="1">Involved in the transposition of the insertion sequence.</text>
</comment>
<dbReference type="InterPro" id="IPR002559">
    <property type="entry name" value="Transposase_11"/>
</dbReference>
<dbReference type="Proteomes" id="UP000220841">
    <property type="component" value="Unassembled WGS sequence"/>
</dbReference>
<evidence type="ECO:0000313" key="3">
    <source>
        <dbReference type="EMBL" id="PEQ04122.1"/>
    </source>
</evidence>
<protein>
    <recommendedName>
        <fullName evidence="2">Transposase IS4-like domain-containing protein</fullName>
    </recommendedName>
</protein>
<evidence type="ECO:0000256" key="1">
    <source>
        <dbReference type="ARBA" id="ARBA00002286"/>
    </source>
</evidence>
<dbReference type="GO" id="GO:0003677">
    <property type="term" value="F:DNA binding"/>
    <property type="evidence" value="ECO:0007669"/>
    <property type="project" value="InterPro"/>
</dbReference>
<feature type="non-terminal residue" evidence="3">
    <location>
        <position position="109"/>
    </location>
</feature>
<dbReference type="GO" id="GO:0004803">
    <property type="term" value="F:transposase activity"/>
    <property type="evidence" value="ECO:0007669"/>
    <property type="project" value="InterPro"/>
</dbReference>
<dbReference type="GO" id="GO:0006313">
    <property type="term" value="P:DNA transposition"/>
    <property type="evidence" value="ECO:0007669"/>
    <property type="project" value="InterPro"/>
</dbReference>
<accession>A0A2A8HCU5</accession>
<dbReference type="AlphaFoldDB" id="A0A2A8HCU5"/>
<dbReference type="Pfam" id="PF01609">
    <property type="entry name" value="DDE_Tnp_1"/>
    <property type="match status" value="1"/>
</dbReference>
<organism evidence="3 4">
    <name type="scientific">Bacillus toyonensis</name>
    <dbReference type="NCBI Taxonomy" id="155322"/>
    <lineage>
        <taxon>Bacteria</taxon>
        <taxon>Bacillati</taxon>
        <taxon>Bacillota</taxon>
        <taxon>Bacilli</taxon>
        <taxon>Bacillales</taxon>
        <taxon>Bacillaceae</taxon>
        <taxon>Bacillus</taxon>
        <taxon>Bacillus cereus group</taxon>
    </lineage>
</organism>
<sequence>MFDVYIEKQHKVPTRLIIYKLTGAEWEKWTKNRAEYDRKNNGSKATKYKRRVSMLMTNIPTDILQKEHLYSLYEVRWQIEILFKNLSKIFLVKSPQPPISNSVYYFQVF</sequence>
<proteinExistence type="predicted"/>
<name>A0A2A8HCU5_9BACI</name>
<dbReference type="EMBL" id="NUBY01000084">
    <property type="protein sequence ID" value="PEQ04122.1"/>
    <property type="molecule type" value="Genomic_DNA"/>
</dbReference>
<dbReference type="SUPFAM" id="SSF53098">
    <property type="entry name" value="Ribonuclease H-like"/>
    <property type="match status" value="1"/>
</dbReference>
<dbReference type="InterPro" id="IPR012337">
    <property type="entry name" value="RNaseH-like_sf"/>
</dbReference>
<gene>
    <name evidence="3" type="ORF">CN585_17725</name>
</gene>
<evidence type="ECO:0000259" key="2">
    <source>
        <dbReference type="Pfam" id="PF01609"/>
    </source>
</evidence>
<feature type="domain" description="Transposase IS4-like" evidence="2">
    <location>
        <begin position="22"/>
        <end position="90"/>
    </location>
</feature>